<keyword evidence="3" id="KW-1185">Reference proteome</keyword>
<dbReference type="Proteomes" id="UP000250321">
    <property type="component" value="Unassembled WGS sequence"/>
</dbReference>
<evidence type="ECO:0000313" key="3">
    <source>
        <dbReference type="Proteomes" id="UP000250321"/>
    </source>
</evidence>
<proteinExistence type="predicted"/>
<name>A0A314UF77_PRUYE</name>
<dbReference type="AlphaFoldDB" id="A0A314UF77"/>
<accession>A0A314UF77</accession>
<organism evidence="2 3">
    <name type="scientific">Prunus yedoensis var. nudiflora</name>
    <dbReference type="NCBI Taxonomy" id="2094558"/>
    <lineage>
        <taxon>Eukaryota</taxon>
        <taxon>Viridiplantae</taxon>
        <taxon>Streptophyta</taxon>
        <taxon>Embryophyta</taxon>
        <taxon>Tracheophyta</taxon>
        <taxon>Spermatophyta</taxon>
        <taxon>Magnoliopsida</taxon>
        <taxon>eudicotyledons</taxon>
        <taxon>Gunneridae</taxon>
        <taxon>Pentapetalae</taxon>
        <taxon>rosids</taxon>
        <taxon>fabids</taxon>
        <taxon>Rosales</taxon>
        <taxon>Rosaceae</taxon>
        <taxon>Amygdaloideae</taxon>
        <taxon>Amygdaleae</taxon>
        <taxon>Prunus</taxon>
    </lineage>
</organism>
<reference evidence="2 3" key="1">
    <citation type="submission" date="2018-02" db="EMBL/GenBank/DDBJ databases">
        <title>Draft genome of wild Prunus yedoensis var. nudiflora.</title>
        <authorList>
            <person name="Baek S."/>
            <person name="Kim J.-H."/>
            <person name="Choi K."/>
            <person name="Kim G.-B."/>
            <person name="Cho A."/>
            <person name="Jang H."/>
            <person name="Shin C.-H."/>
            <person name="Yu H.-J."/>
            <person name="Mun J.-H."/>
        </authorList>
    </citation>
    <scope>NUCLEOTIDE SEQUENCE [LARGE SCALE GENOMIC DNA]</scope>
    <source>
        <strain evidence="3">cv. Jeju island</strain>
        <tissue evidence="2">Leaf</tissue>
    </source>
</reference>
<dbReference type="EMBL" id="PJQY01003724">
    <property type="protein sequence ID" value="PQM35064.1"/>
    <property type="molecule type" value="Genomic_DNA"/>
</dbReference>
<evidence type="ECO:0000313" key="2">
    <source>
        <dbReference type="EMBL" id="PQM35064.1"/>
    </source>
</evidence>
<comment type="caution">
    <text evidence="2">The sequence shown here is derived from an EMBL/GenBank/DDBJ whole genome shotgun (WGS) entry which is preliminary data.</text>
</comment>
<feature type="region of interest" description="Disordered" evidence="1">
    <location>
        <begin position="1"/>
        <end position="62"/>
    </location>
</feature>
<evidence type="ECO:0000256" key="1">
    <source>
        <dbReference type="SAM" id="MobiDB-lite"/>
    </source>
</evidence>
<gene>
    <name evidence="2" type="ORF">Pyn_07437</name>
</gene>
<protein>
    <submittedName>
        <fullName evidence="2">Uncharacterized protein</fullName>
    </submittedName>
</protein>
<sequence>MGLGNGWVAMGKGGEKGHGSERRGMGTGAGKKTKGRRAMGLVGFRWGKGGERRRNRGGRRCL</sequence>
<feature type="compositionally biased region" description="Basic and acidic residues" evidence="1">
    <location>
        <begin position="13"/>
        <end position="24"/>
    </location>
</feature>
<feature type="compositionally biased region" description="Basic residues" evidence="1">
    <location>
        <begin position="51"/>
        <end position="62"/>
    </location>
</feature>